<evidence type="ECO:0000313" key="4">
    <source>
        <dbReference type="EMBL" id="GAG35644.1"/>
    </source>
</evidence>
<dbReference type="CDD" id="cd00146">
    <property type="entry name" value="PKD"/>
    <property type="match status" value="1"/>
</dbReference>
<dbReference type="PROSITE" id="PS50853">
    <property type="entry name" value="FN3"/>
    <property type="match status" value="1"/>
</dbReference>
<evidence type="ECO:0008006" key="5">
    <source>
        <dbReference type="Google" id="ProtNLM"/>
    </source>
</evidence>
<dbReference type="Pfam" id="PF18911">
    <property type="entry name" value="PKD_4"/>
    <property type="match status" value="1"/>
</dbReference>
<dbReference type="InterPro" id="IPR000601">
    <property type="entry name" value="PKD_dom"/>
</dbReference>
<dbReference type="EMBL" id="BARS01044387">
    <property type="protein sequence ID" value="GAG35644.1"/>
    <property type="molecule type" value="Genomic_DNA"/>
</dbReference>
<feature type="non-terminal residue" evidence="4">
    <location>
        <position position="1"/>
    </location>
</feature>
<accession>X0WXG7</accession>
<feature type="region of interest" description="Disordered" evidence="1">
    <location>
        <begin position="173"/>
        <end position="249"/>
    </location>
</feature>
<evidence type="ECO:0000256" key="1">
    <source>
        <dbReference type="SAM" id="MobiDB-lite"/>
    </source>
</evidence>
<evidence type="ECO:0000259" key="3">
    <source>
        <dbReference type="PROSITE" id="PS50853"/>
    </source>
</evidence>
<feature type="domain" description="PKD" evidence="2">
    <location>
        <begin position="123"/>
        <end position="191"/>
    </location>
</feature>
<proteinExistence type="predicted"/>
<feature type="domain" description="Fibronectin type-III" evidence="3">
    <location>
        <begin position="94"/>
        <end position="194"/>
    </location>
</feature>
<reference evidence="4" key="1">
    <citation type="journal article" date="2014" name="Front. Microbiol.">
        <title>High frequency of phylogenetically diverse reductive dehalogenase-homologous genes in deep subseafloor sedimentary metagenomes.</title>
        <authorList>
            <person name="Kawai M."/>
            <person name="Futagami T."/>
            <person name="Toyoda A."/>
            <person name="Takaki Y."/>
            <person name="Nishi S."/>
            <person name="Hori S."/>
            <person name="Arai W."/>
            <person name="Tsubouchi T."/>
            <person name="Morono Y."/>
            <person name="Uchiyama I."/>
            <person name="Ito T."/>
            <person name="Fujiyama A."/>
            <person name="Inagaki F."/>
            <person name="Takami H."/>
        </authorList>
    </citation>
    <scope>NUCLEOTIDE SEQUENCE</scope>
    <source>
        <strain evidence="4">Expedition CK06-06</strain>
    </source>
</reference>
<dbReference type="InterPro" id="IPR013783">
    <property type="entry name" value="Ig-like_fold"/>
</dbReference>
<dbReference type="SUPFAM" id="SSF49299">
    <property type="entry name" value="PKD domain"/>
    <property type="match status" value="2"/>
</dbReference>
<dbReference type="AlphaFoldDB" id="X0WXG7"/>
<name>X0WXG7_9ZZZZ</name>
<protein>
    <recommendedName>
        <fullName evidence="5">PKD domain-containing protein</fullName>
    </recommendedName>
</protein>
<feature type="non-terminal residue" evidence="4">
    <location>
        <position position="249"/>
    </location>
</feature>
<dbReference type="Gene3D" id="2.60.40.10">
    <property type="entry name" value="Immunoglobulins"/>
    <property type="match status" value="2"/>
</dbReference>
<organism evidence="4">
    <name type="scientific">marine sediment metagenome</name>
    <dbReference type="NCBI Taxonomy" id="412755"/>
    <lineage>
        <taxon>unclassified sequences</taxon>
        <taxon>metagenomes</taxon>
        <taxon>ecological metagenomes</taxon>
    </lineage>
</organism>
<evidence type="ECO:0000259" key="2">
    <source>
        <dbReference type="PROSITE" id="PS50093"/>
    </source>
</evidence>
<feature type="compositionally biased region" description="Pro residues" evidence="1">
    <location>
        <begin position="200"/>
        <end position="249"/>
    </location>
</feature>
<dbReference type="InterPro" id="IPR035986">
    <property type="entry name" value="PKD_dom_sf"/>
</dbReference>
<dbReference type="PROSITE" id="PS50093">
    <property type="entry name" value="PKD"/>
    <property type="match status" value="1"/>
</dbReference>
<sequence>YEEGETGIIGTKYTFSTSTTDQDMHQIYYLFDWGDDTNSGWLGPEESGKAITDGHIYKEARVYSVKVKAKDEYDAESEWSNKYTIIIGNIAPDKPGKPTVNPKNGKVGDEFYFTTSTKDPNKGDTLFYLFDWGDGTDSGWFGKNNNEGYPSDQTISASHSYDKTGSYKVTVKAKDQKGEESHWSDPVTATVKKNKDDPVDPIPVNPTPVNPTPVNPTPVNPTPVNPTPVNPTPVNPTPVNPTPVNPTPV</sequence>
<gene>
    <name evidence="4" type="ORF">S01H1_67070</name>
</gene>
<feature type="compositionally biased region" description="Basic and acidic residues" evidence="1">
    <location>
        <begin position="173"/>
        <end position="183"/>
    </location>
</feature>
<comment type="caution">
    <text evidence="4">The sequence shown here is derived from an EMBL/GenBank/DDBJ whole genome shotgun (WGS) entry which is preliminary data.</text>
</comment>
<dbReference type="InterPro" id="IPR003961">
    <property type="entry name" value="FN3_dom"/>
</dbReference>